<dbReference type="PANTHER" id="PTHR43420">
    <property type="entry name" value="ACETYLTRANSFERASE"/>
    <property type="match status" value="1"/>
</dbReference>
<dbReference type="InterPro" id="IPR016181">
    <property type="entry name" value="Acyl_CoA_acyltransferase"/>
</dbReference>
<evidence type="ECO:0000313" key="5">
    <source>
        <dbReference type="Proteomes" id="UP000316008"/>
    </source>
</evidence>
<keyword evidence="2" id="KW-0012">Acyltransferase</keyword>
<dbReference type="Pfam" id="PF13508">
    <property type="entry name" value="Acetyltransf_7"/>
    <property type="match status" value="1"/>
</dbReference>
<dbReference type="Proteomes" id="UP000316008">
    <property type="component" value="Unassembled WGS sequence"/>
</dbReference>
<dbReference type="InterPro" id="IPR000182">
    <property type="entry name" value="GNAT_dom"/>
</dbReference>
<dbReference type="EMBL" id="VLPL01000003">
    <property type="protein sequence ID" value="TSJ45671.1"/>
    <property type="molecule type" value="Genomic_DNA"/>
</dbReference>
<accession>A0A556N0F4</accession>
<dbReference type="PANTHER" id="PTHR43420:SF47">
    <property type="entry name" value="N-ACETYLTRANSFERASE DOMAIN-CONTAINING PROTEIN"/>
    <property type="match status" value="1"/>
</dbReference>
<comment type="caution">
    <text evidence="4">The sequence shown here is derived from an EMBL/GenBank/DDBJ whole genome shotgun (WGS) entry which is preliminary data.</text>
</comment>
<dbReference type="AlphaFoldDB" id="A0A556N0F4"/>
<dbReference type="RefSeq" id="WP_144332626.1">
    <property type="nucleotide sequence ID" value="NZ_VLPL01000003.1"/>
</dbReference>
<name>A0A556N0F4_9FLAO</name>
<organism evidence="4 5">
    <name type="scientific">Fluviicola chungangensis</name>
    <dbReference type="NCBI Taxonomy" id="2597671"/>
    <lineage>
        <taxon>Bacteria</taxon>
        <taxon>Pseudomonadati</taxon>
        <taxon>Bacteroidota</taxon>
        <taxon>Flavobacteriia</taxon>
        <taxon>Flavobacteriales</taxon>
        <taxon>Crocinitomicaceae</taxon>
        <taxon>Fluviicola</taxon>
    </lineage>
</organism>
<dbReference type="GO" id="GO:0016747">
    <property type="term" value="F:acyltransferase activity, transferring groups other than amino-acyl groups"/>
    <property type="evidence" value="ECO:0007669"/>
    <property type="project" value="InterPro"/>
</dbReference>
<feature type="domain" description="N-acetyltransferase" evidence="3">
    <location>
        <begin position="7"/>
        <end position="147"/>
    </location>
</feature>
<dbReference type="OrthoDB" id="7585366at2"/>
<dbReference type="PROSITE" id="PS51186">
    <property type="entry name" value="GNAT"/>
    <property type="match status" value="1"/>
</dbReference>
<keyword evidence="5" id="KW-1185">Reference proteome</keyword>
<evidence type="ECO:0000313" key="4">
    <source>
        <dbReference type="EMBL" id="TSJ45671.1"/>
    </source>
</evidence>
<dbReference type="InterPro" id="IPR050680">
    <property type="entry name" value="YpeA/RimI_acetyltransf"/>
</dbReference>
<reference evidence="4 5" key="1">
    <citation type="submission" date="2019-07" db="EMBL/GenBank/DDBJ databases">
        <authorList>
            <person name="Huq M.A."/>
        </authorList>
    </citation>
    <scope>NUCLEOTIDE SEQUENCE [LARGE SCALE GENOMIC DNA]</scope>
    <source>
        <strain evidence="4 5">MAH-3</strain>
    </source>
</reference>
<dbReference type="SUPFAM" id="SSF55729">
    <property type="entry name" value="Acyl-CoA N-acyltransferases (Nat)"/>
    <property type="match status" value="1"/>
</dbReference>
<gene>
    <name evidence="4" type="ORF">FO442_07940</name>
</gene>
<proteinExistence type="predicted"/>
<evidence type="ECO:0000256" key="1">
    <source>
        <dbReference type="ARBA" id="ARBA00022679"/>
    </source>
</evidence>
<evidence type="ECO:0000256" key="2">
    <source>
        <dbReference type="ARBA" id="ARBA00023315"/>
    </source>
</evidence>
<keyword evidence="1 4" id="KW-0808">Transferase</keyword>
<dbReference type="Gene3D" id="3.40.630.30">
    <property type="match status" value="1"/>
</dbReference>
<evidence type="ECO:0000259" key="3">
    <source>
        <dbReference type="PROSITE" id="PS51186"/>
    </source>
</evidence>
<protein>
    <submittedName>
        <fullName evidence="4">GNAT family N-acetyltransferase</fullName>
    </submittedName>
</protein>
<dbReference type="CDD" id="cd04301">
    <property type="entry name" value="NAT_SF"/>
    <property type="match status" value="1"/>
</dbReference>
<sequence length="147" mass="16638">MIQHIYTPENPLTESEKKELVAFLHEHLEQYGDSEQDILKAINYALSPEKNKGGLIITAHYDRLLTGVVVVNITGMEGYIPENILVYIATHKDYRGTGIGKKLMKSTIENTNGSIALHVEADNPALRLYEKVGFVNKYLEMRLTKYS</sequence>